<keyword evidence="2" id="KW-1185">Reference proteome</keyword>
<gene>
    <name evidence="1" type="ORF">U0042_22105</name>
</gene>
<protein>
    <submittedName>
        <fullName evidence="1">Uncharacterized protein</fullName>
    </submittedName>
</protein>
<reference evidence="1 2" key="1">
    <citation type="submission" date="2023-12" db="EMBL/GenBank/DDBJ databases">
        <title>Genome sequencing and assembly of bacterial species from a model synthetic community.</title>
        <authorList>
            <person name="Hogle S.L."/>
        </authorList>
    </citation>
    <scope>NUCLEOTIDE SEQUENCE [LARGE SCALE GENOMIC DNA]</scope>
    <source>
        <strain evidence="1 2">HAMBI 2494</strain>
    </source>
</reference>
<sequence length="149" mass="15953">MTSSVLDITLTPGDRGFATAFLTSLDSTTLSTSTQLLLTLPGATTGTVGGVPQRLKSMALTGTWKTLPSADDTKPSASLYDVPGPTQMERVAATIGLRIPARRVSITGLDMRGERVFAVPYRRNGSTISFDVNRNTQPFAASYRITVER</sequence>
<evidence type="ECO:0000313" key="2">
    <source>
        <dbReference type="Proteomes" id="UP001325479"/>
    </source>
</evidence>
<accession>A0ABZ0WHA1</accession>
<dbReference type="Proteomes" id="UP001325479">
    <property type="component" value="Chromosome"/>
</dbReference>
<evidence type="ECO:0000313" key="1">
    <source>
        <dbReference type="EMBL" id="WQD76755.1"/>
    </source>
</evidence>
<organism evidence="1 2">
    <name type="scientific">Paraburkholderia kururiensis</name>
    <dbReference type="NCBI Taxonomy" id="984307"/>
    <lineage>
        <taxon>Bacteria</taxon>
        <taxon>Pseudomonadati</taxon>
        <taxon>Pseudomonadota</taxon>
        <taxon>Betaproteobacteria</taxon>
        <taxon>Burkholderiales</taxon>
        <taxon>Burkholderiaceae</taxon>
        <taxon>Paraburkholderia</taxon>
    </lineage>
</organism>
<proteinExistence type="predicted"/>
<dbReference type="EMBL" id="CP139965">
    <property type="protein sequence ID" value="WQD76755.1"/>
    <property type="molecule type" value="Genomic_DNA"/>
</dbReference>
<name>A0ABZ0WHA1_9BURK</name>
<dbReference type="RefSeq" id="WP_114809122.1">
    <property type="nucleotide sequence ID" value="NZ_CP139965.1"/>
</dbReference>